<comment type="function">
    <text evidence="5 6 7">Catalyzes the transfer of endogenously produced octanoic acid from octanoyl-acyl-carrier-protein onto the lipoyl domains of lipoate-dependent enzymes. Lipoyl-ACP can also act as a substrate although octanoyl-ACP is likely to be the physiological substrate.</text>
</comment>
<evidence type="ECO:0000313" key="13">
    <source>
        <dbReference type="Proteomes" id="UP000823926"/>
    </source>
</evidence>
<dbReference type="InterPro" id="IPR000544">
    <property type="entry name" value="Octanoyltransferase"/>
</dbReference>
<comment type="subcellular location">
    <subcellularLocation>
        <location evidence="6">Cytoplasm</location>
    </subcellularLocation>
</comment>
<dbReference type="Proteomes" id="UP000823926">
    <property type="component" value="Unassembled WGS sequence"/>
</dbReference>
<sequence length="244" mass="27190">MIRVVDCGVIDYGTAWNTQRRYFDGLLAETAERSAEPVVDKHEESGEKARGVLMLCEHPHVYTLGKSGHANNLLVSETFLKSIGASYYHIDRGGDITYHGYGQLVGYPILDLLSLDERGIGLKEYIHRLEESVIETIAEWGVVGRRVEHATGVWLEANATRPERKICAIGVKASHYVTMHGFALNVTTDLKYFNYINPCGFTDKGVTSLAAELADAGREVPALAEVKRAYVRHFERLFGACEWA</sequence>
<evidence type="ECO:0000256" key="4">
    <source>
        <dbReference type="ARBA" id="ARBA00023315"/>
    </source>
</evidence>
<dbReference type="PROSITE" id="PS51733">
    <property type="entry name" value="BPL_LPL_CATALYTIC"/>
    <property type="match status" value="1"/>
</dbReference>
<dbReference type="CDD" id="cd16444">
    <property type="entry name" value="LipB"/>
    <property type="match status" value="1"/>
</dbReference>
<organism evidence="12 13">
    <name type="scientific">Candidatus Rikenella faecigallinarum</name>
    <dbReference type="NCBI Taxonomy" id="2838745"/>
    <lineage>
        <taxon>Bacteria</taxon>
        <taxon>Pseudomonadati</taxon>
        <taxon>Bacteroidota</taxon>
        <taxon>Bacteroidia</taxon>
        <taxon>Bacteroidales</taxon>
        <taxon>Rikenellaceae</taxon>
        <taxon>Rikenella</taxon>
    </lineage>
</organism>
<dbReference type="AlphaFoldDB" id="A0A9D1QDF6"/>
<feature type="binding site" evidence="6 9">
    <location>
        <begin position="168"/>
        <end position="170"/>
    </location>
    <ligand>
        <name>substrate</name>
    </ligand>
</feature>
<reference evidence="12" key="2">
    <citation type="submission" date="2021-04" db="EMBL/GenBank/DDBJ databases">
        <authorList>
            <person name="Gilroy R."/>
        </authorList>
    </citation>
    <scope>NUCLEOTIDE SEQUENCE</scope>
    <source>
        <strain evidence="12">ChiBcec15-1070</strain>
    </source>
</reference>
<evidence type="ECO:0000256" key="5">
    <source>
        <dbReference type="ARBA" id="ARBA00024732"/>
    </source>
</evidence>
<comment type="similarity">
    <text evidence="6 7">Belongs to the LipB family.</text>
</comment>
<feature type="domain" description="BPL/LPL catalytic" evidence="11">
    <location>
        <begin position="47"/>
        <end position="242"/>
    </location>
</feature>
<dbReference type="GO" id="GO:0033819">
    <property type="term" value="F:lipoyl(octanoyl) transferase activity"/>
    <property type="evidence" value="ECO:0007669"/>
    <property type="project" value="UniProtKB-EC"/>
</dbReference>
<dbReference type="Gene3D" id="3.30.930.10">
    <property type="entry name" value="Bira Bifunctional Protein, Domain 2"/>
    <property type="match status" value="1"/>
</dbReference>
<evidence type="ECO:0000256" key="7">
    <source>
        <dbReference type="PIRNR" id="PIRNR016262"/>
    </source>
</evidence>
<evidence type="ECO:0000256" key="8">
    <source>
        <dbReference type="PIRSR" id="PIRSR016262-1"/>
    </source>
</evidence>
<evidence type="ECO:0000256" key="1">
    <source>
        <dbReference type="ARBA" id="ARBA00004821"/>
    </source>
</evidence>
<evidence type="ECO:0000256" key="3">
    <source>
        <dbReference type="ARBA" id="ARBA00022679"/>
    </source>
</evidence>
<dbReference type="InterPro" id="IPR004143">
    <property type="entry name" value="BPL_LPL_catalytic"/>
</dbReference>
<keyword evidence="2 6" id="KW-0963">Cytoplasm</keyword>
<dbReference type="PANTHER" id="PTHR10993">
    <property type="entry name" value="OCTANOYLTRANSFERASE"/>
    <property type="match status" value="1"/>
</dbReference>
<gene>
    <name evidence="6 12" type="primary">lipB</name>
    <name evidence="12" type="ORF">H9888_01505</name>
</gene>
<keyword evidence="3 6" id="KW-0808">Transferase</keyword>
<keyword evidence="4 6" id="KW-0012">Acyltransferase</keyword>
<proteinExistence type="inferred from homology"/>
<dbReference type="PANTHER" id="PTHR10993:SF12">
    <property type="entry name" value="OCTANOYLTRANSFERASE"/>
    <property type="match status" value="1"/>
</dbReference>
<evidence type="ECO:0000256" key="6">
    <source>
        <dbReference type="HAMAP-Rule" id="MF_00013"/>
    </source>
</evidence>
<evidence type="ECO:0000256" key="9">
    <source>
        <dbReference type="PIRSR" id="PIRSR016262-2"/>
    </source>
</evidence>
<evidence type="ECO:0000313" key="12">
    <source>
        <dbReference type="EMBL" id="HIW10152.1"/>
    </source>
</evidence>
<reference evidence="12" key="1">
    <citation type="journal article" date="2021" name="PeerJ">
        <title>Extensive microbial diversity within the chicken gut microbiome revealed by metagenomics and culture.</title>
        <authorList>
            <person name="Gilroy R."/>
            <person name="Ravi A."/>
            <person name="Getino M."/>
            <person name="Pursley I."/>
            <person name="Horton D.L."/>
            <person name="Alikhan N.F."/>
            <person name="Baker D."/>
            <person name="Gharbi K."/>
            <person name="Hall N."/>
            <person name="Watson M."/>
            <person name="Adriaenssens E.M."/>
            <person name="Foster-Nyarko E."/>
            <person name="Jarju S."/>
            <person name="Secka A."/>
            <person name="Antonio M."/>
            <person name="Oren A."/>
            <person name="Chaudhuri R.R."/>
            <person name="La Ragione R."/>
            <person name="Hildebrand F."/>
            <person name="Pallen M.J."/>
        </authorList>
    </citation>
    <scope>NUCLEOTIDE SEQUENCE</scope>
    <source>
        <strain evidence="12">ChiBcec15-1070</strain>
    </source>
</reference>
<comment type="pathway">
    <text evidence="1 6 7">Protein modification; protein lipoylation via endogenous pathway; protein N(6)-(lipoyl)lysine from octanoyl-[acyl-carrier-protein]: step 1/2.</text>
</comment>
<feature type="site" description="Lowers pKa of active site Cys" evidence="6 10">
    <location>
        <position position="165"/>
    </location>
</feature>
<feature type="active site" description="Acyl-thioester intermediate" evidence="6 8">
    <location>
        <position position="199"/>
    </location>
</feature>
<feature type="binding site" evidence="6 9">
    <location>
        <begin position="92"/>
        <end position="99"/>
    </location>
    <ligand>
        <name>substrate</name>
    </ligand>
</feature>
<evidence type="ECO:0000256" key="10">
    <source>
        <dbReference type="PIRSR" id="PIRSR016262-3"/>
    </source>
</evidence>
<dbReference type="SUPFAM" id="SSF55681">
    <property type="entry name" value="Class II aaRS and biotin synthetases"/>
    <property type="match status" value="1"/>
</dbReference>
<dbReference type="NCBIfam" id="NF010925">
    <property type="entry name" value="PRK14345.1"/>
    <property type="match status" value="1"/>
</dbReference>
<comment type="catalytic activity">
    <reaction evidence="6 7">
        <text>octanoyl-[ACP] + L-lysyl-[protein] = N(6)-octanoyl-L-lysyl-[protein] + holo-[ACP] + H(+)</text>
        <dbReference type="Rhea" id="RHEA:17665"/>
        <dbReference type="Rhea" id="RHEA-COMP:9636"/>
        <dbReference type="Rhea" id="RHEA-COMP:9685"/>
        <dbReference type="Rhea" id="RHEA-COMP:9752"/>
        <dbReference type="Rhea" id="RHEA-COMP:9928"/>
        <dbReference type="ChEBI" id="CHEBI:15378"/>
        <dbReference type="ChEBI" id="CHEBI:29969"/>
        <dbReference type="ChEBI" id="CHEBI:64479"/>
        <dbReference type="ChEBI" id="CHEBI:78463"/>
        <dbReference type="ChEBI" id="CHEBI:78809"/>
        <dbReference type="EC" id="2.3.1.181"/>
    </reaction>
</comment>
<comment type="miscellaneous">
    <text evidence="6">In the reaction, the free carboxyl group of octanoic acid is attached via an amide linkage to the epsilon-amino group of a specific lysine residue of lipoyl domains of lipoate-dependent enzymes.</text>
</comment>
<dbReference type="PIRSF" id="PIRSF016262">
    <property type="entry name" value="LPLase"/>
    <property type="match status" value="1"/>
</dbReference>
<dbReference type="EC" id="2.3.1.181" evidence="6 7"/>
<comment type="caution">
    <text evidence="12">The sequence shown here is derived from an EMBL/GenBank/DDBJ whole genome shotgun (WGS) entry which is preliminary data.</text>
</comment>
<dbReference type="InterPro" id="IPR020605">
    <property type="entry name" value="Octanoyltransferase_CS"/>
</dbReference>
<dbReference type="HAMAP" id="MF_00013">
    <property type="entry name" value="LipB"/>
    <property type="match status" value="1"/>
</dbReference>
<dbReference type="GO" id="GO:0005737">
    <property type="term" value="C:cytoplasm"/>
    <property type="evidence" value="ECO:0007669"/>
    <property type="project" value="UniProtKB-SubCell"/>
</dbReference>
<dbReference type="GO" id="GO:0009249">
    <property type="term" value="P:protein lipoylation"/>
    <property type="evidence" value="ECO:0007669"/>
    <property type="project" value="InterPro"/>
</dbReference>
<name>A0A9D1QDF6_9BACT</name>
<evidence type="ECO:0000259" key="11">
    <source>
        <dbReference type="PROSITE" id="PS51733"/>
    </source>
</evidence>
<dbReference type="NCBIfam" id="TIGR00214">
    <property type="entry name" value="lipB"/>
    <property type="match status" value="1"/>
</dbReference>
<feature type="binding site" evidence="6 9">
    <location>
        <begin position="181"/>
        <end position="183"/>
    </location>
    <ligand>
        <name>substrate</name>
    </ligand>
</feature>
<dbReference type="EMBL" id="DXHL01000006">
    <property type="protein sequence ID" value="HIW10152.1"/>
    <property type="molecule type" value="Genomic_DNA"/>
</dbReference>
<dbReference type="InterPro" id="IPR045864">
    <property type="entry name" value="aa-tRNA-synth_II/BPL/LPL"/>
</dbReference>
<dbReference type="Pfam" id="PF21948">
    <property type="entry name" value="LplA-B_cat"/>
    <property type="match status" value="1"/>
</dbReference>
<protein>
    <recommendedName>
        <fullName evidence="6 7">Octanoyltransferase</fullName>
        <ecNumber evidence="6 7">2.3.1.181</ecNumber>
    </recommendedName>
    <alternativeName>
        <fullName evidence="6">Lipoate-protein ligase B</fullName>
    </alternativeName>
    <alternativeName>
        <fullName evidence="6">Lipoyl/octanoyl transferase</fullName>
    </alternativeName>
    <alternativeName>
        <fullName evidence="6">Octanoyl-[acyl-carrier-protein]-protein N-octanoyltransferase</fullName>
    </alternativeName>
</protein>
<dbReference type="PROSITE" id="PS01313">
    <property type="entry name" value="LIPB"/>
    <property type="match status" value="1"/>
</dbReference>
<evidence type="ECO:0000256" key="2">
    <source>
        <dbReference type="ARBA" id="ARBA00022490"/>
    </source>
</evidence>
<accession>A0A9D1QDF6</accession>